<dbReference type="PROSITE" id="PS51257">
    <property type="entry name" value="PROKAR_LIPOPROTEIN"/>
    <property type="match status" value="1"/>
</dbReference>
<dbReference type="EMBL" id="BAAAZO010000003">
    <property type="protein sequence ID" value="GAA3603738.1"/>
    <property type="molecule type" value="Genomic_DNA"/>
</dbReference>
<feature type="compositionally biased region" description="Low complexity" evidence="1">
    <location>
        <begin position="162"/>
        <end position="177"/>
    </location>
</feature>
<evidence type="ECO:0008006" key="5">
    <source>
        <dbReference type="Google" id="ProtNLM"/>
    </source>
</evidence>
<comment type="caution">
    <text evidence="3">The sequence shown here is derived from an EMBL/GenBank/DDBJ whole genome shotgun (WGS) entry which is preliminary data.</text>
</comment>
<reference evidence="4" key="1">
    <citation type="journal article" date="2019" name="Int. J. Syst. Evol. Microbiol.">
        <title>The Global Catalogue of Microorganisms (GCM) 10K type strain sequencing project: providing services to taxonomists for standard genome sequencing and annotation.</title>
        <authorList>
            <consortium name="The Broad Institute Genomics Platform"/>
            <consortium name="The Broad Institute Genome Sequencing Center for Infectious Disease"/>
            <person name="Wu L."/>
            <person name="Ma J."/>
        </authorList>
    </citation>
    <scope>NUCLEOTIDE SEQUENCE [LARGE SCALE GENOMIC DNA]</scope>
    <source>
        <strain evidence="4">JCM 16902</strain>
    </source>
</reference>
<feature type="compositionally biased region" description="Polar residues" evidence="1">
    <location>
        <begin position="188"/>
        <end position="198"/>
    </location>
</feature>
<feature type="region of interest" description="Disordered" evidence="1">
    <location>
        <begin position="131"/>
        <end position="223"/>
    </location>
</feature>
<accession>A0ABP6ZCT8</accession>
<keyword evidence="4" id="KW-1185">Reference proteome</keyword>
<evidence type="ECO:0000256" key="2">
    <source>
        <dbReference type="SAM" id="SignalP"/>
    </source>
</evidence>
<proteinExistence type="predicted"/>
<evidence type="ECO:0000313" key="4">
    <source>
        <dbReference type="Proteomes" id="UP001501074"/>
    </source>
</evidence>
<protein>
    <recommendedName>
        <fullName evidence="5">Lipoprotein</fullName>
    </recommendedName>
</protein>
<name>A0ABP6ZCT8_9ACTN</name>
<dbReference type="Proteomes" id="UP001501074">
    <property type="component" value="Unassembled WGS sequence"/>
</dbReference>
<feature type="signal peptide" evidence="2">
    <location>
        <begin position="1"/>
        <end position="31"/>
    </location>
</feature>
<feature type="compositionally biased region" description="Polar residues" evidence="1">
    <location>
        <begin position="133"/>
        <end position="142"/>
    </location>
</feature>
<feature type="compositionally biased region" description="Low complexity" evidence="1">
    <location>
        <begin position="199"/>
        <end position="223"/>
    </location>
</feature>
<evidence type="ECO:0000256" key="1">
    <source>
        <dbReference type="SAM" id="MobiDB-lite"/>
    </source>
</evidence>
<feature type="chain" id="PRO_5045477538" description="Lipoprotein" evidence="2">
    <location>
        <begin position="32"/>
        <end position="223"/>
    </location>
</feature>
<gene>
    <name evidence="3" type="ORF">GCM10022223_19230</name>
</gene>
<organism evidence="3 4">
    <name type="scientific">Kineosporia mesophila</name>
    <dbReference type="NCBI Taxonomy" id="566012"/>
    <lineage>
        <taxon>Bacteria</taxon>
        <taxon>Bacillati</taxon>
        <taxon>Actinomycetota</taxon>
        <taxon>Actinomycetes</taxon>
        <taxon>Kineosporiales</taxon>
        <taxon>Kineosporiaceae</taxon>
        <taxon>Kineosporia</taxon>
    </lineage>
</organism>
<keyword evidence="2" id="KW-0732">Signal</keyword>
<sequence length="223" mass="21547">MKRTRVLAAKTALAIGAVALGLAGCSVTSPAVIKTPYPASDGIDADLPGTQVVLRNLLVVGAEKGGQAELIGSVINRGTSDARVQLQAATGETGQPSQTTVAVAAGESVQFGPGANQTEVAISELAVEPGDNTGLTASTTSGGRVDLNLPVLPPEGTYAGVTAAPTPSATPTATPTGNGKGKGKGNGQSPDATGTPGVSGTAGAGETAAAEETSAAEETTSAN</sequence>
<evidence type="ECO:0000313" key="3">
    <source>
        <dbReference type="EMBL" id="GAA3603738.1"/>
    </source>
</evidence>
<dbReference type="RefSeq" id="WP_231487198.1">
    <property type="nucleotide sequence ID" value="NZ_BAAAZO010000003.1"/>
</dbReference>